<proteinExistence type="predicted"/>
<dbReference type="GeneID" id="40340271"/>
<reference evidence="1 2" key="1">
    <citation type="journal article" date="2002" name="J. Mol. Biol.">
        <title>The genome of bacteriophage phiKZ of Pseudomonas aeruginosa.</title>
        <authorList>
            <person name="Mesyanzhinov V.V."/>
            <person name="Robben J."/>
            <person name="Grymonprez B."/>
            <person name="Kostyuchenko V.A."/>
            <person name="Bourkaltseva M.V."/>
            <person name="Sykilinda N.N."/>
            <person name="Krylov V.N."/>
            <person name="Volckaert G."/>
        </authorList>
    </citation>
    <scope>NUCLEOTIDE SEQUENCE</scope>
</reference>
<dbReference type="RefSeq" id="YP_009639899.1">
    <property type="nucleotide sequence ID" value="NC_004629.1"/>
</dbReference>
<evidence type="ECO:0000313" key="1">
    <source>
        <dbReference type="EMBL" id="AGC26318.1"/>
    </source>
</evidence>
<name>L7T0K1_BPDPK</name>
<dbReference type="EMBL" id="AF399011">
    <property type="protein sequence ID" value="AGC26318.1"/>
    <property type="molecule type" value="Genomic_DNA"/>
</dbReference>
<dbReference type="KEGG" id="vg:40340271"/>
<accession>L7T0K1</accession>
<evidence type="ECO:0000313" key="2">
    <source>
        <dbReference type="Proteomes" id="UP000002098"/>
    </source>
</evidence>
<organism evidence="1 2">
    <name type="scientific">Pseudomonas phage phiKZ</name>
    <dbReference type="NCBI Taxonomy" id="2905945"/>
    <lineage>
        <taxon>Viruses</taxon>
        <taxon>Duplodnaviria</taxon>
        <taxon>Heunggongvirae</taxon>
        <taxon>Uroviricota</taxon>
        <taxon>Caudoviricetes</taxon>
        <taxon>Chimalliviridae</taxon>
        <taxon>Phikzvirus</taxon>
        <taxon>Phikzvirus phiKZ</taxon>
    </lineage>
</organism>
<keyword evidence="2" id="KW-1185">Reference proteome</keyword>
<sequence>MRQSAAKLSRNGLNVQRLSGYAEYTQASGNGRDLTT</sequence>
<protein>
    <submittedName>
        <fullName evidence="1">PHIKZ072.1</fullName>
    </submittedName>
</protein>
<organismHost>
    <name type="scientific">Pseudomonas aeruginosa</name>
    <dbReference type="NCBI Taxonomy" id="287"/>
</organismHost>
<dbReference type="Proteomes" id="UP000002098">
    <property type="component" value="Segment"/>
</dbReference>